<comment type="caution">
    <text evidence="7">The sequence shown here is derived from an EMBL/GenBank/DDBJ whole genome shotgun (WGS) entry which is preliminary data.</text>
</comment>
<dbReference type="EMBL" id="BRLB01000018">
    <property type="protein sequence ID" value="GKX31519.1"/>
    <property type="molecule type" value="Genomic_DNA"/>
</dbReference>
<dbReference type="CDD" id="cd06173">
    <property type="entry name" value="MFS_MefA_like"/>
    <property type="match status" value="1"/>
</dbReference>
<keyword evidence="2" id="KW-1003">Cell membrane</keyword>
<feature type="transmembrane region" description="Helical" evidence="6">
    <location>
        <begin position="12"/>
        <end position="38"/>
    </location>
</feature>
<evidence type="ECO:0000256" key="4">
    <source>
        <dbReference type="ARBA" id="ARBA00022989"/>
    </source>
</evidence>
<feature type="transmembrane region" description="Helical" evidence="6">
    <location>
        <begin position="304"/>
        <end position="325"/>
    </location>
</feature>
<evidence type="ECO:0000313" key="8">
    <source>
        <dbReference type="Proteomes" id="UP001144256"/>
    </source>
</evidence>
<keyword evidence="4 6" id="KW-1133">Transmembrane helix</keyword>
<evidence type="ECO:0000256" key="2">
    <source>
        <dbReference type="ARBA" id="ARBA00022475"/>
    </source>
</evidence>
<protein>
    <submittedName>
        <fullName evidence="7">MFS transporter</fullName>
    </submittedName>
</protein>
<dbReference type="Pfam" id="PF07690">
    <property type="entry name" value="MFS_1"/>
    <property type="match status" value="1"/>
</dbReference>
<feature type="transmembrane region" description="Helical" evidence="6">
    <location>
        <begin position="371"/>
        <end position="388"/>
    </location>
</feature>
<dbReference type="RefSeq" id="WP_281818643.1">
    <property type="nucleotide sequence ID" value="NZ_BRLB01000018.1"/>
</dbReference>
<keyword evidence="3 6" id="KW-0812">Transmembrane</keyword>
<dbReference type="GO" id="GO:0022857">
    <property type="term" value="F:transmembrane transporter activity"/>
    <property type="evidence" value="ECO:0007669"/>
    <property type="project" value="InterPro"/>
</dbReference>
<accession>A0A9W6DI44</accession>
<keyword evidence="5 6" id="KW-0472">Membrane</keyword>
<keyword evidence="8" id="KW-1185">Reference proteome</keyword>
<gene>
    <name evidence="7" type="ORF">SH1V18_39990</name>
</gene>
<comment type="subcellular location">
    <subcellularLocation>
        <location evidence="1">Cell membrane</location>
        <topology evidence="1">Multi-pass membrane protein</topology>
    </subcellularLocation>
</comment>
<feature type="transmembrane region" description="Helical" evidence="6">
    <location>
        <begin position="44"/>
        <end position="64"/>
    </location>
</feature>
<dbReference type="Gene3D" id="1.20.1250.20">
    <property type="entry name" value="MFS general substrate transporter like domains"/>
    <property type="match status" value="1"/>
</dbReference>
<feature type="transmembrane region" description="Helical" evidence="6">
    <location>
        <begin position="282"/>
        <end position="298"/>
    </location>
</feature>
<feature type="transmembrane region" description="Helical" evidence="6">
    <location>
        <begin position="163"/>
        <end position="184"/>
    </location>
</feature>
<dbReference type="InterPro" id="IPR036259">
    <property type="entry name" value="MFS_trans_sf"/>
</dbReference>
<reference evidence="7" key="1">
    <citation type="submission" date="2022-06" db="EMBL/GenBank/DDBJ databases">
        <title>Vallitalea longa sp. nov., an anaerobic bacterium isolated from marine sediment.</title>
        <authorList>
            <person name="Hirano S."/>
            <person name="Terahara T."/>
            <person name="Mori K."/>
            <person name="Hamada M."/>
            <person name="Matsumoto R."/>
            <person name="Kobayashi T."/>
        </authorList>
    </citation>
    <scope>NUCLEOTIDE SEQUENCE</scope>
    <source>
        <strain evidence="7">SH18-1</strain>
    </source>
</reference>
<evidence type="ECO:0000256" key="5">
    <source>
        <dbReference type="ARBA" id="ARBA00023136"/>
    </source>
</evidence>
<dbReference type="PANTHER" id="PTHR23513:SF6">
    <property type="entry name" value="MAJOR FACILITATOR SUPERFAMILY ASSOCIATED DOMAIN-CONTAINING PROTEIN"/>
    <property type="match status" value="1"/>
</dbReference>
<evidence type="ECO:0000256" key="1">
    <source>
        <dbReference type="ARBA" id="ARBA00004651"/>
    </source>
</evidence>
<dbReference type="Proteomes" id="UP001144256">
    <property type="component" value="Unassembled WGS sequence"/>
</dbReference>
<feature type="transmembrane region" description="Helical" evidence="6">
    <location>
        <begin position="337"/>
        <end position="359"/>
    </location>
</feature>
<sequence>MGNSNYREKKDLVLIMISTVISSFGDYIFDIGVLIYLYKLTNSPMVIGGFLLSQLLPSVVYLFVSGLIIDSFDRKKVIICINICRFFILLLLLFNQSIYFIYLITFILGVLDDFARTLNHTLIPSLFDKEYLLKVNSSLSLLDSISIMVSPVLVTLIVGKTGFAGIVIINAFTFLIISFIYLFIKYREDSTFRPTGRKNLIKTVKLGIKEISHNTFIQKTLVSWSFFMLGIGLSSTLLIFVITEKIGLAEEFYGYVTMAEGVGMFIGSFLVLKKNRKIQTKLLVTTGLIISCVSYLLIGYSTIVLTIMVGSILVGLAASFCPLGFRTSIQTEIEEKFLGQTFIIIRFVVIMLRSLGVYLSGMLVQFMDIPYVYLLASIVTLVSVLLYVRGKKQIDVV</sequence>
<proteinExistence type="predicted"/>
<dbReference type="GO" id="GO:0005886">
    <property type="term" value="C:plasma membrane"/>
    <property type="evidence" value="ECO:0007669"/>
    <property type="project" value="UniProtKB-SubCell"/>
</dbReference>
<evidence type="ECO:0000313" key="7">
    <source>
        <dbReference type="EMBL" id="GKX31519.1"/>
    </source>
</evidence>
<evidence type="ECO:0000256" key="3">
    <source>
        <dbReference type="ARBA" id="ARBA00022692"/>
    </source>
</evidence>
<dbReference type="AlphaFoldDB" id="A0A9W6DI44"/>
<name>A0A9W6DI44_9FIRM</name>
<dbReference type="InterPro" id="IPR011701">
    <property type="entry name" value="MFS"/>
</dbReference>
<feature type="transmembrane region" description="Helical" evidence="6">
    <location>
        <begin position="252"/>
        <end position="270"/>
    </location>
</feature>
<evidence type="ECO:0000256" key="6">
    <source>
        <dbReference type="SAM" id="Phobius"/>
    </source>
</evidence>
<feature type="transmembrane region" description="Helical" evidence="6">
    <location>
        <begin position="221"/>
        <end position="240"/>
    </location>
</feature>
<organism evidence="7 8">
    <name type="scientific">Vallitalea longa</name>
    <dbReference type="NCBI Taxonomy" id="2936439"/>
    <lineage>
        <taxon>Bacteria</taxon>
        <taxon>Bacillati</taxon>
        <taxon>Bacillota</taxon>
        <taxon>Clostridia</taxon>
        <taxon>Lachnospirales</taxon>
        <taxon>Vallitaleaceae</taxon>
        <taxon>Vallitalea</taxon>
    </lineage>
</organism>
<dbReference type="SUPFAM" id="SSF103473">
    <property type="entry name" value="MFS general substrate transporter"/>
    <property type="match status" value="1"/>
</dbReference>
<dbReference type="PANTHER" id="PTHR23513">
    <property type="entry name" value="INTEGRAL MEMBRANE EFFLUX PROTEIN-RELATED"/>
    <property type="match status" value="1"/>
</dbReference>